<dbReference type="InterPro" id="IPR013783">
    <property type="entry name" value="Ig-like_fold"/>
</dbReference>
<feature type="region of interest" description="Disordered" evidence="1">
    <location>
        <begin position="123"/>
        <end position="190"/>
    </location>
</feature>
<comment type="caution">
    <text evidence="3">The sequence shown here is derived from an EMBL/GenBank/DDBJ whole genome shotgun (WGS) entry which is preliminary data.</text>
</comment>
<evidence type="ECO:0000313" key="3">
    <source>
        <dbReference type="EMBL" id="KRK99698.1"/>
    </source>
</evidence>
<evidence type="ECO:0000259" key="2">
    <source>
        <dbReference type="Pfam" id="PF16403"/>
    </source>
</evidence>
<dbReference type="EMBL" id="AZDU01000073">
    <property type="protein sequence ID" value="KRK99698.1"/>
    <property type="molecule type" value="Genomic_DNA"/>
</dbReference>
<dbReference type="Pfam" id="PF16403">
    <property type="entry name" value="Bact_surface_Ig-like"/>
    <property type="match status" value="3"/>
</dbReference>
<feature type="compositionally biased region" description="Low complexity" evidence="1">
    <location>
        <begin position="140"/>
        <end position="179"/>
    </location>
</feature>
<accession>A0A0R1M5W0</accession>
<name>A0A0R1M5W0_9LACO</name>
<gene>
    <name evidence="3" type="ORF">FC20_GL001728</name>
</gene>
<feature type="domain" description="Pesticidal crystal protein Cry22Aa Ig-like" evidence="2">
    <location>
        <begin position="198"/>
        <end position="263"/>
    </location>
</feature>
<organism evidence="3 4">
    <name type="scientific">Lactobacillus equicursoris DSM 19284 = JCM 14600 = CIP 110162</name>
    <dbReference type="NCBI Taxonomy" id="1293597"/>
    <lineage>
        <taxon>Bacteria</taxon>
        <taxon>Bacillati</taxon>
        <taxon>Bacillota</taxon>
        <taxon>Bacilli</taxon>
        <taxon>Lactobacillales</taxon>
        <taxon>Lactobacillaceae</taxon>
        <taxon>Lactobacillus</taxon>
    </lineage>
</organism>
<sequence>MAENNQPNNQEKKKKKLAPIFTVCGLVLLIGSGVYASTGTGSNTDKIGAPKTESHKSASSKQTHKKKSVIDNVIESVSERAKDSVDSVADALTGNTLKEAHAAVAKNHDKLVKAASIIAKEPKLPENPIQNMLDNDFKKTTPGTVKPPKGDNGNTNNNSHNNGNSNDGQGNGSDNDNNGEVTPPVTPNAIPTITGKLMMIHVKDNFNPMQDMHAYDQEDGDITNQLVVTYNDVNTKQAGWYHVRYAVTDSAGTTTKFERIVLVLNARPVITGQDISVEAGSSFDVMQGITATDQEDGVVTSRIQASVDQIDTNKVGTTEITYTVTDDNGSMATFKRGVTVYSENATFEGLEDQTVFVGSKVDLLKGVKATNKYGDDFVNKIKTSIEEVDTTIPGDQQVTYSVTDRFGHTTEKTIVIHILKDVTPMLPGKA</sequence>
<evidence type="ECO:0000256" key="1">
    <source>
        <dbReference type="SAM" id="MobiDB-lite"/>
    </source>
</evidence>
<proteinExistence type="predicted"/>
<dbReference type="Proteomes" id="UP000051074">
    <property type="component" value="Unassembled WGS sequence"/>
</dbReference>
<protein>
    <recommendedName>
        <fullName evidence="2">Pesticidal crystal protein Cry22Aa Ig-like domain-containing protein</fullName>
    </recommendedName>
</protein>
<feature type="domain" description="Pesticidal crystal protein Cry22Aa Ig-like" evidence="2">
    <location>
        <begin position="346"/>
        <end position="413"/>
    </location>
</feature>
<feature type="domain" description="Pesticidal crystal protein Cry22Aa Ig-like" evidence="2">
    <location>
        <begin position="272"/>
        <end position="340"/>
    </location>
</feature>
<dbReference type="PATRIC" id="fig|1293597.4.peg.1844"/>
<reference evidence="3 4" key="1">
    <citation type="journal article" date="2015" name="Genome Announc.">
        <title>Expanding the biotechnology potential of lactobacilli through comparative genomics of 213 strains and associated genera.</title>
        <authorList>
            <person name="Sun Z."/>
            <person name="Harris H.M."/>
            <person name="McCann A."/>
            <person name="Guo C."/>
            <person name="Argimon S."/>
            <person name="Zhang W."/>
            <person name="Yang X."/>
            <person name="Jeffery I.B."/>
            <person name="Cooney J.C."/>
            <person name="Kagawa T.F."/>
            <person name="Liu W."/>
            <person name="Song Y."/>
            <person name="Salvetti E."/>
            <person name="Wrobel A."/>
            <person name="Rasinkangas P."/>
            <person name="Parkhill J."/>
            <person name="Rea M.C."/>
            <person name="O'Sullivan O."/>
            <person name="Ritari J."/>
            <person name="Douillard F.P."/>
            <person name="Paul Ross R."/>
            <person name="Yang R."/>
            <person name="Briner A.E."/>
            <person name="Felis G.E."/>
            <person name="de Vos W.M."/>
            <person name="Barrangou R."/>
            <person name="Klaenhammer T.R."/>
            <person name="Caufield P.W."/>
            <person name="Cui Y."/>
            <person name="Zhang H."/>
            <person name="O'Toole P.W."/>
        </authorList>
    </citation>
    <scope>NUCLEOTIDE SEQUENCE [LARGE SCALE GENOMIC DNA]</scope>
    <source>
        <strain evidence="3 4">DSM 19284</strain>
    </source>
</reference>
<dbReference type="AlphaFoldDB" id="A0A0R1M5W0"/>
<dbReference type="RefSeq" id="WP_056945384.1">
    <property type="nucleotide sequence ID" value="NZ_AZDU01000073.1"/>
</dbReference>
<keyword evidence="4" id="KW-1185">Reference proteome</keyword>
<dbReference type="InterPro" id="IPR032179">
    <property type="entry name" value="Cry22Aa_Ig-like"/>
</dbReference>
<dbReference type="Gene3D" id="2.60.40.10">
    <property type="entry name" value="Immunoglobulins"/>
    <property type="match status" value="3"/>
</dbReference>
<evidence type="ECO:0000313" key="4">
    <source>
        <dbReference type="Proteomes" id="UP000051074"/>
    </source>
</evidence>
<dbReference type="STRING" id="1293597.FC20_GL001728"/>
<feature type="region of interest" description="Disordered" evidence="1">
    <location>
        <begin position="40"/>
        <end position="67"/>
    </location>
</feature>